<sequence>MPARRPRRILRLRVSIVGIEPEIWRTIDVDENLTLGQLHTVLQIAFNWFDSHLHRFSDEDPWARSNGIPRIGRKSRMWVDAWSLDEAEIEGEEDEAGTTVGEAMQQDGPLWYVYDLGDNWLHRIELIDRDAARVDEPLATLIVGERRAPFEDSGGCTGYAEIADILADPSHPEHRSTKAWVATAVGPWGSDDLEDPDLDGARGELALLFAPADSDPSGLADAATGVTPDSPIVRFAAGLTEPLRSNLRRHARRVGLLAPRQLSDAEVTDAVTPFAWLIGRVGVEGMTLTKAGWMPPAAVLEGMTTLGWRDDWIGEANREDLTYPMRELRASAERLRLIRKVNGRLELVSRTRAAIDKAGVLAEQIGRMLLRQRMTDSQRVASTALVIGLADESISSRRDAERQVLDLVNELGYVDAQGRELDQRWFRSLTEPVLEVLEQLGLWRLDGRRRDIPPTDAVRAIAHLALK</sequence>
<name>A0ABW7Q5K6_9MICO</name>
<dbReference type="PANTHER" id="PTHR41878:SF1">
    <property type="entry name" value="TNPR PROTEIN"/>
    <property type="match status" value="1"/>
</dbReference>
<evidence type="ECO:0000313" key="3">
    <source>
        <dbReference type="Proteomes" id="UP001610861"/>
    </source>
</evidence>
<comment type="caution">
    <text evidence="2">The sequence shown here is derived from an EMBL/GenBank/DDBJ whole genome shotgun (WGS) entry which is preliminary data.</text>
</comment>
<evidence type="ECO:0000259" key="1">
    <source>
        <dbReference type="Pfam" id="PF07929"/>
    </source>
</evidence>
<dbReference type="Proteomes" id="UP001610861">
    <property type="component" value="Unassembled WGS sequence"/>
</dbReference>
<organism evidence="2 3">
    <name type="scientific">Microbacterium alkaliflavum</name>
    <dbReference type="NCBI Taxonomy" id="3248839"/>
    <lineage>
        <taxon>Bacteria</taxon>
        <taxon>Bacillati</taxon>
        <taxon>Actinomycetota</taxon>
        <taxon>Actinomycetes</taxon>
        <taxon>Micrococcales</taxon>
        <taxon>Microbacteriaceae</taxon>
        <taxon>Microbacterium</taxon>
    </lineage>
</organism>
<dbReference type="RefSeq" id="WP_396639437.1">
    <property type="nucleotide sequence ID" value="NZ_JBIQWL010000001.1"/>
</dbReference>
<feature type="domain" description="Plasmid pRiA4b Orf3-like" evidence="1">
    <location>
        <begin position="9"/>
        <end position="183"/>
    </location>
</feature>
<protein>
    <submittedName>
        <fullName evidence="2">Plasmid pRiA4b ORF-3 family protein</fullName>
    </submittedName>
</protein>
<keyword evidence="3" id="KW-1185">Reference proteome</keyword>
<reference evidence="2 3" key="1">
    <citation type="submission" date="2024-09" db="EMBL/GenBank/DDBJ databases">
        <authorList>
            <person name="Pan X."/>
        </authorList>
    </citation>
    <scope>NUCLEOTIDE SEQUENCE [LARGE SCALE GENOMIC DNA]</scope>
    <source>
        <strain evidence="2 3">B2969</strain>
    </source>
</reference>
<evidence type="ECO:0000313" key="2">
    <source>
        <dbReference type="EMBL" id="MFH8249502.1"/>
    </source>
</evidence>
<dbReference type="SUPFAM" id="SSF159941">
    <property type="entry name" value="MM3350-like"/>
    <property type="match status" value="1"/>
</dbReference>
<dbReference type="InterPro" id="IPR024047">
    <property type="entry name" value="MM3350-like_sf"/>
</dbReference>
<accession>A0ABW7Q5K6</accession>
<dbReference type="Gene3D" id="3.10.290.30">
    <property type="entry name" value="MM3350-like"/>
    <property type="match status" value="1"/>
</dbReference>
<dbReference type="PANTHER" id="PTHR41878">
    <property type="entry name" value="LEXA REPRESSOR-RELATED"/>
    <property type="match status" value="1"/>
</dbReference>
<gene>
    <name evidence="2" type="ORF">ACH3VR_03940</name>
</gene>
<dbReference type="Pfam" id="PF07929">
    <property type="entry name" value="PRiA4_ORF3"/>
    <property type="match status" value="1"/>
</dbReference>
<proteinExistence type="predicted"/>
<dbReference type="InterPro" id="IPR012912">
    <property type="entry name" value="Plasmid_pRiA4b_Orf3-like"/>
</dbReference>
<dbReference type="EMBL" id="JBIQWL010000001">
    <property type="protein sequence ID" value="MFH8249502.1"/>
    <property type="molecule type" value="Genomic_DNA"/>
</dbReference>